<evidence type="ECO:0000256" key="5">
    <source>
        <dbReference type="ARBA" id="ARBA00022741"/>
    </source>
</evidence>
<keyword evidence="4" id="KW-0479">Metal-binding</keyword>
<dbReference type="SUPFAM" id="SSF52540">
    <property type="entry name" value="P-loop containing nucleoside triphosphate hydrolases"/>
    <property type="match status" value="1"/>
</dbReference>
<gene>
    <name evidence="10" type="primary">engB</name>
    <name evidence="12" type="ORF">HNQ59_001303</name>
</gene>
<dbReference type="HAMAP" id="MF_00321">
    <property type="entry name" value="GTPase_EngB"/>
    <property type="match status" value="1"/>
</dbReference>
<evidence type="ECO:0000256" key="9">
    <source>
        <dbReference type="ARBA" id="ARBA00023306"/>
    </source>
</evidence>
<evidence type="ECO:0000256" key="1">
    <source>
        <dbReference type="ARBA" id="ARBA00001946"/>
    </source>
</evidence>
<keyword evidence="8 10" id="KW-0717">Septation</keyword>
<dbReference type="PROSITE" id="PS51706">
    <property type="entry name" value="G_ENGB"/>
    <property type="match status" value="1"/>
</dbReference>
<accession>A0A840MH89</accession>
<dbReference type="GO" id="GO:0005525">
    <property type="term" value="F:GTP binding"/>
    <property type="evidence" value="ECO:0007669"/>
    <property type="project" value="UniProtKB-UniRule"/>
</dbReference>
<dbReference type="PANTHER" id="PTHR11649:SF13">
    <property type="entry name" value="ENGB-TYPE G DOMAIN-CONTAINING PROTEIN"/>
    <property type="match status" value="1"/>
</dbReference>
<comment type="function">
    <text evidence="10">Necessary for normal cell division and for the maintenance of normal septation.</text>
</comment>
<comment type="caution">
    <text evidence="12">The sequence shown here is derived from an EMBL/GenBank/DDBJ whole genome shotgun (WGS) entry which is preliminary data.</text>
</comment>
<evidence type="ECO:0000256" key="6">
    <source>
        <dbReference type="ARBA" id="ARBA00022842"/>
    </source>
</evidence>
<dbReference type="InterPro" id="IPR027417">
    <property type="entry name" value="P-loop_NTPase"/>
</dbReference>
<keyword evidence="6" id="KW-0460">Magnesium</keyword>
<dbReference type="Gene3D" id="3.40.50.300">
    <property type="entry name" value="P-loop containing nucleotide triphosphate hydrolases"/>
    <property type="match status" value="1"/>
</dbReference>
<dbReference type="GO" id="GO:0046872">
    <property type="term" value="F:metal ion binding"/>
    <property type="evidence" value="ECO:0007669"/>
    <property type="project" value="UniProtKB-KW"/>
</dbReference>
<keyword evidence="5 10" id="KW-0547">Nucleotide-binding</keyword>
<dbReference type="CDD" id="cd01876">
    <property type="entry name" value="YihA_EngB"/>
    <property type="match status" value="1"/>
</dbReference>
<evidence type="ECO:0000256" key="8">
    <source>
        <dbReference type="ARBA" id="ARBA00023210"/>
    </source>
</evidence>
<dbReference type="FunFam" id="3.40.50.300:FF:000098">
    <property type="entry name" value="Probable GTP-binding protein EngB"/>
    <property type="match status" value="1"/>
</dbReference>
<feature type="domain" description="EngB-type G" evidence="11">
    <location>
        <begin position="57"/>
        <end position="230"/>
    </location>
</feature>
<dbReference type="Pfam" id="PF01926">
    <property type="entry name" value="MMR_HSR1"/>
    <property type="match status" value="1"/>
</dbReference>
<dbReference type="PANTHER" id="PTHR11649">
    <property type="entry name" value="MSS1/TRME-RELATED GTP-BINDING PROTEIN"/>
    <property type="match status" value="1"/>
</dbReference>
<comment type="cofactor">
    <cofactor evidence="1">
        <name>Mg(2+)</name>
        <dbReference type="ChEBI" id="CHEBI:18420"/>
    </cofactor>
</comment>
<evidence type="ECO:0000256" key="2">
    <source>
        <dbReference type="ARBA" id="ARBA00009638"/>
    </source>
</evidence>
<keyword evidence="3 10" id="KW-0132">Cell division</keyword>
<organism evidence="12 13">
    <name type="scientific">Chitinivorax tropicus</name>
    <dbReference type="NCBI Taxonomy" id="714531"/>
    <lineage>
        <taxon>Bacteria</taxon>
        <taxon>Pseudomonadati</taxon>
        <taxon>Pseudomonadota</taxon>
        <taxon>Betaproteobacteria</taxon>
        <taxon>Chitinivorax</taxon>
    </lineage>
</organism>
<comment type="similarity">
    <text evidence="2 10">Belongs to the TRAFAC class TrmE-Era-EngA-EngB-Septin-like GTPase superfamily. EngB GTPase family.</text>
</comment>
<proteinExistence type="inferred from homology"/>
<protein>
    <recommendedName>
        <fullName evidence="10">Probable GTP-binding protein EngB</fullName>
    </recommendedName>
</protein>
<dbReference type="InterPro" id="IPR019987">
    <property type="entry name" value="GTP-bd_ribosome_bio_YsxC"/>
</dbReference>
<dbReference type="InterPro" id="IPR006073">
    <property type="entry name" value="GTP-bd"/>
</dbReference>
<evidence type="ECO:0000256" key="3">
    <source>
        <dbReference type="ARBA" id="ARBA00022618"/>
    </source>
</evidence>
<keyword evidence="13" id="KW-1185">Reference proteome</keyword>
<evidence type="ECO:0000259" key="11">
    <source>
        <dbReference type="PROSITE" id="PS51706"/>
    </source>
</evidence>
<dbReference type="GO" id="GO:0005829">
    <property type="term" value="C:cytosol"/>
    <property type="evidence" value="ECO:0007669"/>
    <property type="project" value="TreeGrafter"/>
</dbReference>
<evidence type="ECO:0000313" key="13">
    <source>
        <dbReference type="Proteomes" id="UP000575898"/>
    </source>
</evidence>
<dbReference type="InterPro" id="IPR030393">
    <property type="entry name" value="G_ENGB_dom"/>
</dbReference>
<dbReference type="EMBL" id="JACHHY010000006">
    <property type="protein sequence ID" value="MBB5018018.1"/>
    <property type="molecule type" value="Genomic_DNA"/>
</dbReference>
<evidence type="ECO:0000256" key="4">
    <source>
        <dbReference type="ARBA" id="ARBA00022723"/>
    </source>
</evidence>
<evidence type="ECO:0000313" key="12">
    <source>
        <dbReference type="EMBL" id="MBB5018018.1"/>
    </source>
</evidence>
<evidence type="ECO:0000256" key="10">
    <source>
        <dbReference type="HAMAP-Rule" id="MF_00321"/>
    </source>
</evidence>
<dbReference type="Proteomes" id="UP000575898">
    <property type="component" value="Unassembled WGS sequence"/>
</dbReference>
<sequence length="231" mass="26147">MRNFIRAPCICKSRFRFKPVILSQLIKAIPAHGLRMSLFSRLQFYTTVNHMRDLPETRAEIAFAGRSNAGKSSAINTLANHTRLAYVSKTPGRTQHINYFSFGDEAYLVDLPGYGYAQVPAAVRAHWEKLLGQYLATRAQLKGLVLLMDSRHPLKELDWQMLEWFLPTGKPVHVVLTKADKLTRQQQALTLNAVKKALADHPNCTVQLFSSLKKTGVEALEQAIVDWIKMD</sequence>
<dbReference type="GO" id="GO:0000917">
    <property type="term" value="P:division septum assembly"/>
    <property type="evidence" value="ECO:0007669"/>
    <property type="project" value="UniProtKB-KW"/>
</dbReference>
<dbReference type="NCBIfam" id="TIGR03598">
    <property type="entry name" value="GTPase_YsxC"/>
    <property type="match status" value="1"/>
</dbReference>
<evidence type="ECO:0000256" key="7">
    <source>
        <dbReference type="ARBA" id="ARBA00023134"/>
    </source>
</evidence>
<dbReference type="AlphaFoldDB" id="A0A840MH89"/>
<keyword evidence="9 10" id="KW-0131">Cell cycle</keyword>
<name>A0A840MH89_9PROT</name>
<reference evidence="12 13" key="1">
    <citation type="submission" date="2020-08" db="EMBL/GenBank/DDBJ databases">
        <title>Genomic Encyclopedia of Type Strains, Phase IV (KMG-IV): sequencing the most valuable type-strain genomes for metagenomic binning, comparative biology and taxonomic classification.</title>
        <authorList>
            <person name="Goeker M."/>
        </authorList>
    </citation>
    <scope>NUCLEOTIDE SEQUENCE [LARGE SCALE GENOMIC DNA]</scope>
    <source>
        <strain evidence="12 13">DSM 27165</strain>
    </source>
</reference>
<keyword evidence="7 10" id="KW-0342">GTP-binding</keyword>